<evidence type="ECO:0000256" key="2">
    <source>
        <dbReference type="ARBA" id="ARBA00022723"/>
    </source>
</evidence>
<protein>
    <submittedName>
        <fullName evidence="7">GA2-oxidase 5</fullName>
    </submittedName>
</protein>
<dbReference type="FunFam" id="2.60.120.330:FF:000027">
    <property type="entry name" value="Gibberellin 2-beta-dioxygenase"/>
    <property type="match status" value="1"/>
</dbReference>
<evidence type="ECO:0000256" key="3">
    <source>
        <dbReference type="ARBA" id="ARBA00023002"/>
    </source>
</evidence>
<dbReference type="AlphaFoldDB" id="A0A291FBQ1"/>
<dbReference type="PANTHER" id="PTHR47990">
    <property type="entry name" value="2-OXOGLUTARATE (2OG) AND FE(II)-DEPENDENT OXYGENASE SUPERFAMILY PROTEIN-RELATED"/>
    <property type="match status" value="1"/>
</dbReference>
<accession>A0A291FBQ1</accession>
<dbReference type="PRINTS" id="PR00682">
    <property type="entry name" value="IPNSYNTHASE"/>
</dbReference>
<dbReference type="InterPro" id="IPR044861">
    <property type="entry name" value="IPNS-like_FE2OG_OXY"/>
</dbReference>
<dbReference type="InterPro" id="IPR005123">
    <property type="entry name" value="Oxoglu/Fe-dep_dioxygenase_dom"/>
</dbReference>
<dbReference type="GO" id="GO:0046872">
    <property type="term" value="F:metal ion binding"/>
    <property type="evidence" value="ECO:0007669"/>
    <property type="project" value="UniProtKB-KW"/>
</dbReference>
<dbReference type="GO" id="GO:0016491">
    <property type="term" value="F:oxidoreductase activity"/>
    <property type="evidence" value="ECO:0007669"/>
    <property type="project" value="UniProtKB-KW"/>
</dbReference>
<dbReference type="SUPFAM" id="SSF51197">
    <property type="entry name" value="Clavaminate synthase-like"/>
    <property type="match status" value="1"/>
</dbReference>
<evidence type="ECO:0000256" key="5">
    <source>
        <dbReference type="RuleBase" id="RU003682"/>
    </source>
</evidence>
<dbReference type="Gene3D" id="2.60.120.330">
    <property type="entry name" value="B-lactam Antibiotic, Isopenicillin N Synthase, Chain"/>
    <property type="match status" value="1"/>
</dbReference>
<comment type="similarity">
    <text evidence="5">Belongs to the iron/ascorbate-dependent oxidoreductase family.</text>
</comment>
<dbReference type="Pfam" id="PF14226">
    <property type="entry name" value="DIOX_N"/>
    <property type="match status" value="1"/>
</dbReference>
<dbReference type="InterPro" id="IPR027443">
    <property type="entry name" value="IPNS-like_sf"/>
</dbReference>
<feature type="domain" description="Fe2OG dioxygenase" evidence="6">
    <location>
        <begin position="194"/>
        <end position="300"/>
    </location>
</feature>
<proteinExistence type="evidence at transcript level"/>
<reference evidence="7" key="1">
    <citation type="submission" date="2016-10" db="EMBL/GenBank/DDBJ databases">
        <authorList>
            <person name="Varghese N."/>
        </authorList>
    </citation>
    <scope>NUCLEOTIDE SEQUENCE</scope>
</reference>
<name>A0A291FBQ1_POAPR</name>
<keyword evidence="2 5" id="KW-0479">Metal-binding</keyword>
<organism evidence="7">
    <name type="scientific">Poa pratensis</name>
    <name type="common">Kentucky bluegrass</name>
    <name type="synonym">Phalaris japonica</name>
    <dbReference type="NCBI Taxonomy" id="4545"/>
    <lineage>
        <taxon>Eukaryota</taxon>
        <taxon>Viridiplantae</taxon>
        <taxon>Streptophyta</taxon>
        <taxon>Embryophyta</taxon>
        <taxon>Tracheophyta</taxon>
        <taxon>Spermatophyta</taxon>
        <taxon>Magnoliopsida</taxon>
        <taxon>Liliopsida</taxon>
        <taxon>Poales</taxon>
        <taxon>Poaceae</taxon>
        <taxon>BOP clade</taxon>
        <taxon>Pooideae</taxon>
        <taxon>Poodae</taxon>
        <taxon>Poeae</taxon>
        <taxon>Poeae Chloroplast Group 2 (Poeae type)</taxon>
        <taxon>Poodinae</taxon>
        <taxon>Poinae</taxon>
        <taxon>Poa</taxon>
    </lineage>
</organism>
<keyword evidence="3 5" id="KW-0560">Oxidoreductase</keyword>
<sequence length="348" mass="36701">MVVLAKAELEQIALPAAQPPMAHVRTVDLSAATGAGRAAAARALVAACEEQGFFKVTGHGVPQGLVRAVETAAAGFFALPPAEKEASAGMPLGYSSKQIGTGGDLGFIEYLLLCLTSAGTLPAASFPFSALPCAAAAAAAADVSLSEPSCPLRDLLEEYAAAVRRMACGVLELMAEGLGIGPVDAFSRLVTDADSDNMLRVNHYPPAPRPELQQGSLLTGFGEHTDPQIISVLRSNGTSGLEIAARDGAWASVPPDADSFFINVGDTLQVLTNGRFRSVKHRVVVSSERSRVSIIFFGGPPPGQRLAPLPQLLGDGGRSRYREFTWKEYKSSSHRGRLVDDRLCRFEN</sequence>
<dbReference type="Pfam" id="PF03171">
    <property type="entry name" value="2OG-FeII_Oxy"/>
    <property type="match status" value="1"/>
</dbReference>
<evidence type="ECO:0000256" key="1">
    <source>
        <dbReference type="ARBA" id="ARBA00001961"/>
    </source>
</evidence>
<comment type="cofactor">
    <cofactor evidence="1">
        <name>L-ascorbate</name>
        <dbReference type="ChEBI" id="CHEBI:38290"/>
    </cofactor>
</comment>
<dbReference type="InterPro" id="IPR050231">
    <property type="entry name" value="Iron_ascorbate_oxido_reductase"/>
</dbReference>
<gene>
    <name evidence="7" type="primary">GA2ox5</name>
</gene>
<dbReference type="PROSITE" id="PS51471">
    <property type="entry name" value="FE2OG_OXY"/>
    <property type="match status" value="1"/>
</dbReference>
<keyword evidence="4 5" id="KW-0408">Iron</keyword>
<evidence type="ECO:0000256" key="4">
    <source>
        <dbReference type="ARBA" id="ARBA00023004"/>
    </source>
</evidence>
<dbReference type="EMBL" id="KY010628">
    <property type="protein sequence ID" value="ATG30217.1"/>
    <property type="molecule type" value="mRNA"/>
</dbReference>
<evidence type="ECO:0000313" key="7">
    <source>
        <dbReference type="EMBL" id="ATG30217.1"/>
    </source>
</evidence>
<dbReference type="InterPro" id="IPR026992">
    <property type="entry name" value="DIOX_N"/>
</dbReference>
<evidence type="ECO:0000259" key="6">
    <source>
        <dbReference type="PROSITE" id="PS51471"/>
    </source>
</evidence>